<protein>
    <submittedName>
        <fullName evidence="2">Uncharacterized protein</fullName>
    </submittedName>
</protein>
<dbReference type="Gene3D" id="3.30.420.40">
    <property type="match status" value="2"/>
</dbReference>
<evidence type="ECO:0000256" key="1">
    <source>
        <dbReference type="SAM" id="MobiDB-lite"/>
    </source>
</evidence>
<dbReference type="RefSeq" id="XP_044657879.1">
    <property type="nucleotide sequence ID" value="XM_044801944.1"/>
</dbReference>
<name>A0A9P3CHN0_9PEZI</name>
<gene>
    <name evidence="2" type="ORF">CKM354_000662000</name>
</gene>
<evidence type="ECO:0000313" key="3">
    <source>
        <dbReference type="Proteomes" id="UP000825890"/>
    </source>
</evidence>
<reference evidence="2 3" key="1">
    <citation type="submission" date="2021-01" db="EMBL/GenBank/DDBJ databases">
        <title>Cercospora kikuchii MAFF 305040 whole genome shotgun sequence.</title>
        <authorList>
            <person name="Kashiwa T."/>
            <person name="Suzuki T."/>
        </authorList>
    </citation>
    <scope>NUCLEOTIDE SEQUENCE [LARGE SCALE GENOMIC DNA]</scope>
    <source>
        <strain evidence="2 3">MAFF 305040</strain>
    </source>
</reference>
<dbReference type="PANTHER" id="PTHR14187:SF5">
    <property type="entry name" value="HEAT SHOCK 70 KDA PROTEIN 12A"/>
    <property type="match status" value="1"/>
</dbReference>
<dbReference type="SUPFAM" id="SSF53067">
    <property type="entry name" value="Actin-like ATPase domain"/>
    <property type="match status" value="2"/>
</dbReference>
<dbReference type="Gene3D" id="3.90.640.10">
    <property type="entry name" value="Actin, Chain A, domain 4"/>
    <property type="match status" value="1"/>
</dbReference>
<dbReference type="PANTHER" id="PTHR14187">
    <property type="entry name" value="ALPHA KINASE/ELONGATION FACTOR 2 KINASE"/>
    <property type="match status" value="1"/>
</dbReference>
<dbReference type="CDD" id="cd10170">
    <property type="entry name" value="ASKHA_NBD_HSP70"/>
    <property type="match status" value="1"/>
</dbReference>
<dbReference type="OrthoDB" id="3630997at2759"/>
<proteinExistence type="predicted"/>
<dbReference type="InterPro" id="IPR043129">
    <property type="entry name" value="ATPase_NBD"/>
</dbReference>
<dbReference type="GeneID" id="68292195"/>
<keyword evidence="3" id="KW-1185">Reference proteome</keyword>
<evidence type="ECO:0000313" key="2">
    <source>
        <dbReference type="EMBL" id="GIZ43392.1"/>
    </source>
</evidence>
<feature type="compositionally biased region" description="Acidic residues" evidence="1">
    <location>
        <begin position="608"/>
        <end position="621"/>
    </location>
</feature>
<dbReference type="AlphaFoldDB" id="A0A9P3CHN0"/>
<dbReference type="EMBL" id="BOLY01000004">
    <property type="protein sequence ID" value="GIZ43392.1"/>
    <property type="molecule type" value="Genomic_DNA"/>
</dbReference>
<organism evidence="2 3">
    <name type="scientific">Cercospora kikuchii</name>
    <dbReference type="NCBI Taxonomy" id="84275"/>
    <lineage>
        <taxon>Eukaryota</taxon>
        <taxon>Fungi</taxon>
        <taxon>Dikarya</taxon>
        <taxon>Ascomycota</taxon>
        <taxon>Pezizomycotina</taxon>
        <taxon>Dothideomycetes</taxon>
        <taxon>Dothideomycetidae</taxon>
        <taxon>Mycosphaerellales</taxon>
        <taxon>Mycosphaerellaceae</taxon>
        <taxon>Cercospora</taxon>
    </lineage>
</organism>
<dbReference type="Proteomes" id="UP000825890">
    <property type="component" value="Unassembled WGS sequence"/>
</dbReference>
<accession>A0A9P3CHN0</accession>
<sequence>MSTTARGATELWLAWDYGTSSMRVAYRFHNPGSNHVPSVTDVRDVQFNGQPSSPQLLAFKDGRTLFGHEVENLLEAPQETGAEPALSHDDVVSFLKVSIYPNLVAEALSKEVHGQLEQLREFFRLPENADAHVIKVHALANHLREAYKYVLDQISKDMKNKSGHGSDGKLDLANMPIKIFFSVPGMWTPATNCCITAAAEIAGLSNVTLVSEPYAAASHFLADMVVRDHSLFSQGAHILILDAGAGTSDIVTFKLEDDSTSGAVTKMTVFLDWLDGKIKADRATFPGGKTKLLADLRLSAAEFKAQAAKEFKRLKEGYRGRRMNHCRISIDGNPGAAKDTIRIEIECDQKGCNHSTCDQMAAFFMPVLNQNFEMVRTRLGEDDKIEAIVVMGGFAKSTYFMSRLKDEFGDVQRIRGADSAEISGQFDKIHIQDGNESRSGYDHPVARGALLRHFEVADRDLPTDDCFMVSEDAPWNARDHGPKKDHTIVEGELHPNEDWATGLSRVIIPAGNRDVSNAVWLERLVPRGRTQQSLQIYWAAQGVQDGTRLFKKAADASVKGQTVDGIMPCGIPLDYTLPKVEELLRQYPESFKLQYPAYFVPDEQAPASDDDDAPEDSEYEETPPRARRGQTFSGPATRRKNNQLQRPAIPKPKKCSNCDNSIDASTTSSSANDICKSCDSKAKYTILTRIVVEYSAGKVLFTVQMAKPDKWNAALSEEGIGPDDVIVLQQKPFISTDFNPNPLT</sequence>
<feature type="region of interest" description="Disordered" evidence="1">
    <location>
        <begin position="602"/>
        <end position="658"/>
    </location>
</feature>
<comment type="caution">
    <text evidence="2">The sequence shown here is derived from an EMBL/GenBank/DDBJ whole genome shotgun (WGS) entry which is preliminary data.</text>
</comment>